<dbReference type="EnsemblMetazoa" id="G14718.3">
    <property type="protein sequence ID" value="G14718.3:cds"/>
    <property type="gene ID" value="G14718"/>
</dbReference>
<dbReference type="AlphaFoldDB" id="A0A8W8IKF7"/>
<dbReference type="InterPro" id="IPR000340">
    <property type="entry name" value="Dual-sp_phosphatase_cat-dom"/>
</dbReference>
<keyword evidence="7" id="KW-1185">Reference proteome</keyword>
<evidence type="ECO:0000259" key="4">
    <source>
        <dbReference type="PROSITE" id="PS50054"/>
    </source>
</evidence>
<sequence>MPPPDRWEKYQALGKVIPGTRLITFKVPLKTELCEKLPEDEQFTPKKLVAMVSELGHRLGMVVDLTFTKKYYAAFEFKGQGVRHEKIFTEGHNVPNDDVVYRFFDTLESFFKECQDENQVVGVHCTHGVNRTGYVVCRYMIERLGFNADKAMAVYHEARGYPIERENYIEDLRLRHLNLDYKYEGREKLPMQKHQQNRRPYQNREHRREGNEQEFHHNHRQHEEEYRERSRSHDIEHRREHHGQEYRNHRHNNRDRDYSAGFDLHRDMHHPQYPAKSYNRYGNQPWSQDQRDYHPPRGNHHWNSQSGDQQNRTRSAGRFQNFSDRRRFNNRADYDDDWRQSHIEIHDNNRGHDSEGCFNPKNQQPWTNSRSTFRQGYRNGYNDESREYYERNGRNRGQYQGDGLYRNQRSGPYGSRNNRPYHRHSENQSQRRSSGGHDIGETNRKNS</sequence>
<feature type="compositionally biased region" description="Basic and acidic residues" evidence="3">
    <location>
        <begin position="381"/>
        <end position="393"/>
    </location>
</feature>
<evidence type="ECO:0000313" key="6">
    <source>
        <dbReference type="EnsemblMetazoa" id="G14718.3:cds"/>
    </source>
</evidence>
<dbReference type="InterPro" id="IPR020422">
    <property type="entry name" value="TYR_PHOSPHATASE_DUAL_dom"/>
</dbReference>
<feature type="region of interest" description="Disordered" evidence="3">
    <location>
        <begin position="186"/>
        <end position="325"/>
    </location>
</feature>
<dbReference type="SMART" id="SM00195">
    <property type="entry name" value="DSPc"/>
    <property type="match status" value="1"/>
</dbReference>
<dbReference type="Proteomes" id="UP000005408">
    <property type="component" value="Unassembled WGS sequence"/>
</dbReference>
<dbReference type="PROSITE" id="PS00383">
    <property type="entry name" value="TYR_PHOSPHATASE_1"/>
    <property type="match status" value="1"/>
</dbReference>
<dbReference type="InterPro" id="IPR029021">
    <property type="entry name" value="Prot-tyrosine_phosphatase-like"/>
</dbReference>
<dbReference type="PROSITE" id="PS50056">
    <property type="entry name" value="TYR_PHOSPHATASE_2"/>
    <property type="match status" value="1"/>
</dbReference>
<feature type="domain" description="Tyrosine-protein phosphatase" evidence="4">
    <location>
        <begin position="17"/>
        <end position="181"/>
    </location>
</feature>
<evidence type="ECO:0000256" key="1">
    <source>
        <dbReference type="ARBA" id="ARBA00022801"/>
    </source>
</evidence>
<reference evidence="6" key="1">
    <citation type="submission" date="2022-08" db="UniProtKB">
        <authorList>
            <consortium name="EnsemblMetazoa"/>
        </authorList>
    </citation>
    <scope>IDENTIFICATION</scope>
    <source>
        <strain evidence="6">05x7-T-G4-1.051#20</strain>
    </source>
</reference>
<evidence type="ECO:0000256" key="2">
    <source>
        <dbReference type="ARBA" id="ARBA00022912"/>
    </source>
</evidence>
<feature type="compositionally biased region" description="Basic and acidic residues" evidence="3">
    <location>
        <begin position="438"/>
        <end position="447"/>
    </location>
</feature>
<accession>A0A8W8IKF7</accession>
<feature type="compositionally biased region" description="Basic and acidic residues" evidence="3">
    <location>
        <begin position="202"/>
        <end position="247"/>
    </location>
</feature>
<proteinExistence type="predicted"/>
<dbReference type="OrthoDB" id="200924at2759"/>
<feature type="region of interest" description="Disordered" evidence="3">
    <location>
        <begin position="347"/>
        <end position="447"/>
    </location>
</feature>
<protein>
    <recommendedName>
        <fullName evidence="8">RNA/RNP complex-1-interacting phosphatase</fullName>
    </recommendedName>
</protein>
<feature type="compositionally biased region" description="Polar residues" evidence="3">
    <location>
        <begin position="360"/>
        <end position="374"/>
    </location>
</feature>
<dbReference type="PANTHER" id="PTHR10367">
    <property type="entry name" value="MRNA-CAPPING ENZYME"/>
    <property type="match status" value="1"/>
</dbReference>
<dbReference type="GO" id="GO:0004651">
    <property type="term" value="F:polynucleotide 5'-phosphatase activity"/>
    <property type="evidence" value="ECO:0007669"/>
    <property type="project" value="TreeGrafter"/>
</dbReference>
<feature type="compositionally biased region" description="Polar residues" evidence="3">
    <location>
        <begin position="407"/>
        <end position="418"/>
    </location>
</feature>
<feature type="compositionally biased region" description="Basic and acidic residues" evidence="3">
    <location>
        <begin position="254"/>
        <end position="270"/>
    </location>
</feature>
<feature type="compositionally biased region" description="Polar residues" evidence="3">
    <location>
        <begin position="301"/>
        <end position="322"/>
    </location>
</feature>
<evidence type="ECO:0000259" key="5">
    <source>
        <dbReference type="PROSITE" id="PS50056"/>
    </source>
</evidence>
<keyword evidence="1" id="KW-0378">Hydrolase</keyword>
<dbReference type="OMA" id="ANPDNDK"/>
<dbReference type="InterPro" id="IPR000387">
    <property type="entry name" value="Tyr_Pase_dom"/>
</dbReference>
<organism evidence="6 7">
    <name type="scientific">Magallana gigas</name>
    <name type="common">Pacific oyster</name>
    <name type="synonym">Crassostrea gigas</name>
    <dbReference type="NCBI Taxonomy" id="29159"/>
    <lineage>
        <taxon>Eukaryota</taxon>
        <taxon>Metazoa</taxon>
        <taxon>Spiralia</taxon>
        <taxon>Lophotrochozoa</taxon>
        <taxon>Mollusca</taxon>
        <taxon>Bivalvia</taxon>
        <taxon>Autobranchia</taxon>
        <taxon>Pteriomorphia</taxon>
        <taxon>Ostreida</taxon>
        <taxon>Ostreoidea</taxon>
        <taxon>Ostreidae</taxon>
        <taxon>Magallana</taxon>
    </lineage>
</organism>
<dbReference type="PROSITE" id="PS50054">
    <property type="entry name" value="TYR_PHOSPHATASE_DUAL"/>
    <property type="match status" value="1"/>
</dbReference>
<name>A0A8W8IKF7_MAGGI</name>
<dbReference type="PANTHER" id="PTHR10367:SF9">
    <property type="entry name" value="DUAL-SPECIFICITY PHOSPHATASE 11 (RNA_RNP COMPLEX 1-INTERACTING)"/>
    <property type="match status" value="1"/>
</dbReference>
<feature type="domain" description="Tyrosine specific protein phosphatases" evidence="5">
    <location>
        <begin position="101"/>
        <end position="170"/>
    </location>
</feature>
<dbReference type="GO" id="GO:0004721">
    <property type="term" value="F:phosphoprotein phosphatase activity"/>
    <property type="evidence" value="ECO:0007669"/>
    <property type="project" value="UniProtKB-KW"/>
</dbReference>
<dbReference type="InterPro" id="IPR051029">
    <property type="entry name" value="mRNA_Capping_Enz/RNA_Phosphat"/>
</dbReference>
<evidence type="ECO:0000313" key="7">
    <source>
        <dbReference type="Proteomes" id="UP000005408"/>
    </source>
</evidence>
<evidence type="ECO:0008006" key="8">
    <source>
        <dbReference type="Google" id="ProtNLM"/>
    </source>
</evidence>
<evidence type="ECO:0000256" key="3">
    <source>
        <dbReference type="SAM" id="MobiDB-lite"/>
    </source>
</evidence>
<keyword evidence="2" id="KW-0904">Protein phosphatase</keyword>
<dbReference type="Pfam" id="PF00782">
    <property type="entry name" value="DSPc"/>
    <property type="match status" value="1"/>
</dbReference>
<dbReference type="SUPFAM" id="SSF52799">
    <property type="entry name" value="(Phosphotyrosine protein) phosphatases II"/>
    <property type="match status" value="1"/>
</dbReference>
<dbReference type="Gene3D" id="3.90.190.10">
    <property type="entry name" value="Protein tyrosine phosphatase superfamily"/>
    <property type="match status" value="1"/>
</dbReference>
<dbReference type="InterPro" id="IPR016130">
    <property type="entry name" value="Tyr_Pase_AS"/>
</dbReference>